<dbReference type="InterPro" id="IPR023210">
    <property type="entry name" value="NADP_OxRdtase_dom"/>
</dbReference>
<sequence>MQYSVLGATGVKVSRICLGTATFGVAPTAQDADRVVGGAVDLGINFVDTADVYGNMPVFDRPGAPAAADREPAEQILGRALRGRRDQMVIATKSNGIVGLDINDRGLSRRHIIRQVETSLRRLETDYIDLYYAHDPDPDTPLEQTLAAYDDLIRQGKIRYVGLSNHPAWQVTHALWIADDRRQQAPVAAQVKYNLIDRAAERELAPACQQFGLSLVPYAPLHGGLLADLGVLDRDVAGDQRFGAAGFTEAEIAVGREVDRLGRAWGLAPYQVSLAWLLSRPAVASAIVGAETLDELRANATAADVELEPAQLDSLTELASAPAAFDHRAGRGPERPPSTTDPVSTD</sequence>
<dbReference type="OrthoDB" id="3170516at2"/>
<feature type="region of interest" description="Disordered" evidence="2">
    <location>
        <begin position="323"/>
        <end position="346"/>
    </location>
</feature>
<feature type="domain" description="NADP-dependent oxidoreductase" evidence="3">
    <location>
        <begin position="15"/>
        <end position="318"/>
    </location>
</feature>
<dbReference type="SUPFAM" id="SSF51430">
    <property type="entry name" value="NAD(P)-linked oxidoreductase"/>
    <property type="match status" value="1"/>
</dbReference>
<feature type="compositionally biased region" description="Basic and acidic residues" evidence="2">
    <location>
        <begin position="325"/>
        <end position="334"/>
    </location>
</feature>
<feature type="compositionally biased region" description="Polar residues" evidence="2">
    <location>
        <begin position="337"/>
        <end position="346"/>
    </location>
</feature>
<evidence type="ECO:0000313" key="5">
    <source>
        <dbReference type="Proteomes" id="UP000319728"/>
    </source>
</evidence>
<dbReference type="Pfam" id="PF00248">
    <property type="entry name" value="Aldo_ket_red"/>
    <property type="match status" value="1"/>
</dbReference>
<organism evidence="4 5">
    <name type="scientific">Micromonospora sagamiensis</name>
    <dbReference type="NCBI Taxonomy" id="47875"/>
    <lineage>
        <taxon>Bacteria</taxon>
        <taxon>Bacillati</taxon>
        <taxon>Actinomycetota</taxon>
        <taxon>Actinomycetes</taxon>
        <taxon>Micromonosporales</taxon>
        <taxon>Micromonosporaceae</taxon>
        <taxon>Micromonospora</taxon>
    </lineage>
</organism>
<name>A0A562WG08_9ACTN</name>
<gene>
    <name evidence="4" type="ORF">JD81_02728</name>
</gene>
<dbReference type="Proteomes" id="UP000319728">
    <property type="component" value="Unassembled WGS sequence"/>
</dbReference>
<dbReference type="AlphaFoldDB" id="A0A562WG08"/>
<comment type="caution">
    <text evidence="4">The sequence shown here is derived from an EMBL/GenBank/DDBJ whole genome shotgun (WGS) entry which is preliminary data.</text>
</comment>
<proteinExistence type="predicted"/>
<evidence type="ECO:0000313" key="4">
    <source>
        <dbReference type="EMBL" id="TWJ29220.1"/>
    </source>
</evidence>
<protein>
    <submittedName>
        <fullName evidence="4">Aryl-alcohol dehydrogenase-like predicted oxidoreductase</fullName>
    </submittedName>
</protein>
<evidence type="ECO:0000256" key="1">
    <source>
        <dbReference type="ARBA" id="ARBA00023002"/>
    </source>
</evidence>
<dbReference type="Gene3D" id="3.20.20.100">
    <property type="entry name" value="NADP-dependent oxidoreductase domain"/>
    <property type="match status" value="1"/>
</dbReference>
<dbReference type="InterPro" id="IPR050523">
    <property type="entry name" value="AKR_Detox_Biosynth"/>
</dbReference>
<evidence type="ECO:0000259" key="3">
    <source>
        <dbReference type="Pfam" id="PF00248"/>
    </source>
</evidence>
<reference evidence="4 5" key="1">
    <citation type="submission" date="2019-07" db="EMBL/GenBank/DDBJ databases">
        <title>R&amp;d 2014.</title>
        <authorList>
            <person name="Klenk H.-P."/>
        </authorList>
    </citation>
    <scope>NUCLEOTIDE SEQUENCE [LARGE SCALE GENOMIC DNA]</scope>
    <source>
        <strain evidence="4 5">DSM 43912</strain>
    </source>
</reference>
<dbReference type="InterPro" id="IPR036812">
    <property type="entry name" value="NAD(P)_OxRdtase_dom_sf"/>
</dbReference>
<evidence type="ECO:0000256" key="2">
    <source>
        <dbReference type="SAM" id="MobiDB-lite"/>
    </source>
</evidence>
<dbReference type="PANTHER" id="PTHR43364:SF4">
    <property type="entry name" value="NAD(P)-LINKED OXIDOREDUCTASE SUPERFAMILY PROTEIN"/>
    <property type="match status" value="1"/>
</dbReference>
<keyword evidence="1" id="KW-0560">Oxidoreductase</keyword>
<dbReference type="GO" id="GO:0016491">
    <property type="term" value="F:oxidoreductase activity"/>
    <property type="evidence" value="ECO:0007669"/>
    <property type="project" value="UniProtKB-KW"/>
</dbReference>
<dbReference type="EMBL" id="VLLP01000001">
    <property type="protein sequence ID" value="TWJ29220.1"/>
    <property type="molecule type" value="Genomic_DNA"/>
</dbReference>
<accession>A0A562WG08</accession>
<dbReference type="PANTHER" id="PTHR43364">
    <property type="entry name" value="NADH-SPECIFIC METHYLGLYOXAL REDUCTASE-RELATED"/>
    <property type="match status" value="1"/>
</dbReference>
<keyword evidence="5" id="KW-1185">Reference proteome</keyword>
<dbReference type="GO" id="GO:0005829">
    <property type="term" value="C:cytosol"/>
    <property type="evidence" value="ECO:0007669"/>
    <property type="project" value="TreeGrafter"/>
</dbReference>